<dbReference type="EMBL" id="JBHTFQ010000006">
    <property type="protein sequence ID" value="MFC7704884.1"/>
    <property type="molecule type" value="Genomic_DNA"/>
</dbReference>
<keyword evidence="2" id="KW-1185">Reference proteome</keyword>
<evidence type="ECO:0000313" key="2">
    <source>
        <dbReference type="Proteomes" id="UP001596516"/>
    </source>
</evidence>
<organism evidence="1 2">
    <name type="scientific">Plastorhodobacter daqingensis</name>
    <dbReference type="NCBI Taxonomy" id="1387281"/>
    <lineage>
        <taxon>Bacteria</taxon>
        <taxon>Pseudomonadati</taxon>
        <taxon>Pseudomonadota</taxon>
        <taxon>Alphaproteobacteria</taxon>
        <taxon>Rhodobacterales</taxon>
        <taxon>Paracoccaceae</taxon>
        <taxon>Plastorhodobacter</taxon>
    </lineage>
</organism>
<gene>
    <name evidence="1" type="ORF">ACFQXB_11825</name>
</gene>
<name>A0ABW2UJK7_9RHOB</name>
<proteinExistence type="predicted"/>
<accession>A0ABW2UJK7</accession>
<comment type="caution">
    <text evidence="1">The sequence shown here is derived from an EMBL/GenBank/DDBJ whole genome shotgun (WGS) entry which is preliminary data.</text>
</comment>
<evidence type="ECO:0008006" key="3">
    <source>
        <dbReference type="Google" id="ProtNLM"/>
    </source>
</evidence>
<evidence type="ECO:0000313" key="1">
    <source>
        <dbReference type="EMBL" id="MFC7704884.1"/>
    </source>
</evidence>
<protein>
    <recommendedName>
        <fullName evidence="3">Response regulatory domain-containing protein</fullName>
    </recommendedName>
</protein>
<sequence length="108" mass="11984">MAGRVLAIECSNAIVAIMQVARDAAVVACHFRMLDERLLDRVQPDLVLAPLMSCTFDASDLARRLAQLRFRGALVIAAPHLPRPELVEAELRRLCRGFTMTLMSPARI</sequence>
<reference evidence="2" key="1">
    <citation type="journal article" date="2019" name="Int. J. Syst. Evol. Microbiol.">
        <title>The Global Catalogue of Microorganisms (GCM) 10K type strain sequencing project: providing services to taxonomists for standard genome sequencing and annotation.</title>
        <authorList>
            <consortium name="The Broad Institute Genomics Platform"/>
            <consortium name="The Broad Institute Genome Sequencing Center for Infectious Disease"/>
            <person name="Wu L."/>
            <person name="Ma J."/>
        </authorList>
    </citation>
    <scope>NUCLEOTIDE SEQUENCE [LARGE SCALE GENOMIC DNA]</scope>
    <source>
        <strain evidence="2">CGMCC 1.12750</strain>
    </source>
</reference>
<dbReference type="RefSeq" id="WP_377403774.1">
    <property type="nucleotide sequence ID" value="NZ_JBHTFQ010000006.1"/>
</dbReference>
<dbReference type="Proteomes" id="UP001596516">
    <property type="component" value="Unassembled WGS sequence"/>
</dbReference>